<feature type="transmembrane region" description="Helical" evidence="7">
    <location>
        <begin position="30"/>
        <end position="49"/>
    </location>
</feature>
<protein>
    <submittedName>
        <fullName evidence="8">Na+/H+ antiporter subunit E</fullName>
    </submittedName>
</protein>
<dbReference type="PANTHER" id="PTHR34584">
    <property type="entry name" value="NA(+)/H(+) ANTIPORTER SUBUNIT E1"/>
    <property type="match status" value="1"/>
</dbReference>
<sequence>MIRRLLPHPWLSVTLILVWMALVNRWAVGSLVFAAIIGLVVPLITAPYWPGAGGYSKPQRIPAYLLMVIWDIAKANFTVARIVLFMPRRALQPAWIAVPLDLRRPEAITALAATITLTPGTVSCDLSEDGRALLVHAMHAPDPEAVLDEIKTRYEARLKEIFE</sequence>
<evidence type="ECO:0000313" key="9">
    <source>
        <dbReference type="Proteomes" id="UP000509322"/>
    </source>
</evidence>
<dbReference type="PIRSF" id="PIRSF019239">
    <property type="entry name" value="MrpE"/>
    <property type="match status" value="1"/>
</dbReference>
<gene>
    <name evidence="8" type="ORF">HYQ43_15520</name>
</gene>
<dbReference type="NCBIfam" id="NF006518">
    <property type="entry name" value="PRK08965.1-2"/>
    <property type="match status" value="1"/>
</dbReference>
<dbReference type="InterPro" id="IPR002758">
    <property type="entry name" value="Cation_antiport_E"/>
</dbReference>
<keyword evidence="6 7" id="KW-0472">Membrane</keyword>
<dbReference type="GO" id="GO:0005886">
    <property type="term" value="C:plasma membrane"/>
    <property type="evidence" value="ECO:0007669"/>
    <property type="project" value="UniProtKB-SubCell"/>
</dbReference>
<dbReference type="Pfam" id="PF01899">
    <property type="entry name" value="MNHE"/>
    <property type="match status" value="1"/>
</dbReference>
<keyword evidence="5 7" id="KW-1133">Transmembrane helix</keyword>
<dbReference type="AlphaFoldDB" id="A0A7H9BXN0"/>
<comment type="similarity">
    <text evidence="2">Belongs to the CPA3 antiporters (TC 2.A.63) subunit E family.</text>
</comment>
<evidence type="ECO:0000256" key="3">
    <source>
        <dbReference type="ARBA" id="ARBA00022475"/>
    </source>
</evidence>
<dbReference type="GO" id="GO:0008324">
    <property type="term" value="F:monoatomic cation transmembrane transporter activity"/>
    <property type="evidence" value="ECO:0007669"/>
    <property type="project" value="InterPro"/>
</dbReference>
<keyword evidence="3" id="KW-1003">Cell membrane</keyword>
<feature type="transmembrane region" description="Helical" evidence="7">
    <location>
        <begin position="61"/>
        <end position="84"/>
    </location>
</feature>
<evidence type="ECO:0000256" key="6">
    <source>
        <dbReference type="ARBA" id="ARBA00023136"/>
    </source>
</evidence>
<keyword evidence="4 7" id="KW-0812">Transmembrane</keyword>
<evidence type="ECO:0000256" key="5">
    <source>
        <dbReference type="ARBA" id="ARBA00022989"/>
    </source>
</evidence>
<dbReference type="RefSeq" id="WP_024846087.1">
    <property type="nucleotide sequence ID" value="NZ_CP038203.1"/>
</dbReference>
<name>A0A7H9BXN0_PARPN</name>
<proteinExistence type="inferred from homology"/>
<organism evidence="8 9">
    <name type="scientific">Paracoccus pantotrophus</name>
    <name type="common">Thiosphaera pantotropha</name>
    <dbReference type="NCBI Taxonomy" id="82367"/>
    <lineage>
        <taxon>Bacteria</taxon>
        <taxon>Pseudomonadati</taxon>
        <taxon>Pseudomonadota</taxon>
        <taxon>Alphaproteobacteria</taxon>
        <taxon>Rhodobacterales</taxon>
        <taxon>Paracoccaceae</taxon>
        <taxon>Paracoccus</taxon>
    </lineage>
</organism>
<reference evidence="8 9" key="1">
    <citation type="submission" date="2020-07" db="EMBL/GenBank/DDBJ databases">
        <title>The complete genome of Paracoccus pantotrophus ACCC 10489.</title>
        <authorList>
            <person name="Si Y."/>
        </authorList>
    </citation>
    <scope>NUCLEOTIDE SEQUENCE [LARGE SCALE GENOMIC DNA]</scope>
    <source>
        <strain evidence="9">ACCC 10489</strain>
    </source>
</reference>
<evidence type="ECO:0000256" key="7">
    <source>
        <dbReference type="SAM" id="Phobius"/>
    </source>
</evidence>
<dbReference type="PANTHER" id="PTHR34584:SF1">
    <property type="entry name" value="NA(+)_H(+) ANTIPORTER SUBUNIT E1"/>
    <property type="match status" value="1"/>
</dbReference>
<dbReference type="EMBL" id="CP058690">
    <property type="protein sequence ID" value="QLH15578.1"/>
    <property type="molecule type" value="Genomic_DNA"/>
</dbReference>
<evidence type="ECO:0000313" key="8">
    <source>
        <dbReference type="EMBL" id="QLH15578.1"/>
    </source>
</evidence>
<dbReference type="Proteomes" id="UP000509322">
    <property type="component" value="Chromosome 2"/>
</dbReference>
<accession>A0A7H9BXN0</accession>
<evidence type="ECO:0000256" key="4">
    <source>
        <dbReference type="ARBA" id="ARBA00022692"/>
    </source>
</evidence>
<comment type="subcellular location">
    <subcellularLocation>
        <location evidence="1">Cell membrane</location>
        <topology evidence="1">Multi-pass membrane protein</topology>
    </subcellularLocation>
</comment>
<evidence type="ECO:0000256" key="2">
    <source>
        <dbReference type="ARBA" id="ARBA00006228"/>
    </source>
</evidence>
<evidence type="ECO:0000256" key="1">
    <source>
        <dbReference type="ARBA" id="ARBA00004651"/>
    </source>
</evidence>